<comment type="caution">
    <text evidence="6">The sequence shown here is derived from an EMBL/GenBank/DDBJ whole genome shotgun (WGS) entry which is preliminary data.</text>
</comment>
<gene>
    <name evidence="6" type="ORF">MNOR_LOCUS5142</name>
</gene>
<organism evidence="6 7">
    <name type="scientific">Meganyctiphanes norvegica</name>
    <name type="common">Northern krill</name>
    <name type="synonym">Thysanopoda norvegica</name>
    <dbReference type="NCBI Taxonomy" id="48144"/>
    <lineage>
        <taxon>Eukaryota</taxon>
        <taxon>Metazoa</taxon>
        <taxon>Ecdysozoa</taxon>
        <taxon>Arthropoda</taxon>
        <taxon>Crustacea</taxon>
        <taxon>Multicrustacea</taxon>
        <taxon>Malacostraca</taxon>
        <taxon>Eumalacostraca</taxon>
        <taxon>Eucarida</taxon>
        <taxon>Euphausiacea</taxon>
        <taxon>Euphausiidae</taxon>
        <taxon>Meganyctiphanes</taxon>
    </lineage>
</organism>
<evidence type="ECO:0000256" key="3">
    <source>
        <dbReference type="ARBA" id="ARBA00022837"/>
    </source>
</evidence>
<dbReference type="InterPro" id="IPR002048">
    <property type="entry name" value="EF_hand_dom"/>
</dbReference>
<comment type="function">
    <text evidence="4">Troponin is the central regulatory protein of striated muscle contraction. Tn consists of three components: Tn-I which is the inhibitor of actomyosin ATPase, Tn-T which contains the binding site for tropomyosin and Tn-C. The binding of calcium to Tn-C abolishes the inhibitory action of Tn on actin filaments.</text>
</comment>
<evidence type="ECO:0000313" key="6">
    <source>
        <dbReference type="EMBL" id="CAL4065895.1"/>
    </source>
</evidence>
<accession>A0AAV2PVH3</accession>
<dbReference type="InterPro" id="IPR050230">
    <property type="entry name" value="CALM/Myosin/TropC-like"/>
</dbReference>
<dbReference type="SMART" id="SM00054">
    <property type="entry name" value="EFh"/>
    <property type="match status" value="2"/>
</dbReference>
<keyword evidence="3" id="KW-0106">Calcium</keyword>
<dbReference type="PROSITE" id="PS00018">
    <property type="entry name" value="EF_HAND_1"/>
    <property type="match status" value="2"/>
</dbReference>
<dbReference type="GO" id="GO:0016460">
    <property type="term" value="C:myosin II complex"/>
    <property type="evidence" value="ECO:0007669"/>
    <property type="project" value="TreeGrafter"/>
</dbReference>
<keyword evidence="7" id="KW-1185">Reference proteome</keyword>
<dbReference type="SUPFAM" id="SSF47473">
    <property type="entry name" value="EF-hand"/>
    <property type="match status" value="1"/>
</dbReference>
<evidence type="ECO:0000256" key="2">
    <source>
        <dbReference type="ARBA" id="ARBA00022737"/>
    </source>
</evidence>
<dbReference type="FunFam" id="1.10.238.10:FF:000181">
    <property type="entry name" value="CALML5 isoform 1"/>
    <property type="match status" value="1"/>
</dbReference>
<name>A0AAV2PVH3_MEGNR</name>
<dbReference type="EMBL" id="CAXKWB010001947">
    <property type="protein sequence ID" value="CAL4065895.1"/>
    <property type="molecule type" value="Genomic_DNA"/>
</dbReference>
<dbReference type="CDD" id="cd00051">
    <property type="entry name" value="EFh"/>
    <property type="match status" value="1"/>
</dbReference>
<evidence type="ECO:0000259" key="5">
    <source>
        <dbReference type="PROSITE" id="PS50222"/>
    </source>
</evidence>
<dbReference type="PANTHER" id="PTHR23048:SF0">
    <property type="entry name" value="CALMODULIN LIKE 3"/>
    <property type="match status" value="1"/>
</dbReference>
<dbReference type="Pfam" id="PF13499">
    <property type="entry name" value="EF-hand_7"/>
    <property type="match status" value="1"/>
</dbReference>
<dbReference type="Proteomes" id="UP001497623">
    <property type="component" value="Unassembled WGS sequence"/>
</dbReference>
<sequence>MEQQQQQHQLSQVEMGQFCAAFKRYSSLGEEVIRVSDIPNVITSLGITPSHQQIQNVINKVNDGTRTDGTINFKNFLSAISSNETILRDILIVIAGLNIENTNNKKENHSPENKENVEHEEQLSEQELREAFQFCDKDGNGFITADEVRQVMAGFGEMLSLEEINEKMEEADADGDGKINYEEFINICRGGDTLLL</sequence>
<evidence type="ECO:0000256" key="1">
    <source>
        <dbReference type="ARBA" id="ARBA00022723"/>
    </source>
</evidence>
<dbReference type="PROSITE" id="PS50222">
    <property type="entry name" value="EF_HAND_2"/>
    <property type="match status" value="2"/>
</dbReference>
<evidence type="ECO:0000313" key="7">
    <source>
        <dbReference type="Proteomes" id="UP001497623"/>
    </source>
</evidence>
<evidence type="ECO:0000256" key="4">
    <source>
        <dbReference type="ARBA" id="ARBA00037722"/>
    </source>
</evidence>
<reference evidence="6 7" key="1">
    <citation type="submission" date="2024-05" db="EMBL/GenBank/DDBJ databases">
        <authorList>
            <person name="Wallberg A."/>
        </authorList>
    </citation>
    <scope>NUCLEOTIDE SEQUENCE [LARGE SCALE GENOMIC DNA]</scope>
</reference>
<dbReference type="InterPro" id="IPR011992">
    <property type="entry name" value="EF-hand-dom_pair"/>
</dbReference>
<dbReference type="Gene3D" id="1.10.238.10">
    <property type="entry name" value="EF-hand"/>
    <property type="match status" value="2"/>
</dbReference>
<keyword evidence="2" id="KW-0677">Repeat</keyword>
<keyword evidence="1" id="KW-0479">Metal-binding</keyword>
<dbReference type="PANTHER" id="PTHR23048">
    <property type="entry name" value="MYOSIN LIGHT CHAIN 1, 3"/>
    <property type="match status" value="1"/>
</dbReference>
<dbReference type="InterPro" id="IPR018247">
    <property type="entry name" value="EF_Hand_1_Ca_BS"/>
</dbReference>
<feature type="domain" description="EF-hand" evidence="5">
    <location>
        <begin position="123"/>
        <end position="158"/>
    </location>
</feature>
<feature type="domain" description="EF-hand" evidence="5">
    <location>
        <begin position="159"/>
        <end position="194"/>
    </location>
</feature>
<dbReference type="AlphaFoldDB" id="A0AAV2PVH3"/>
<protein>
    <recommendedName>
        <fullName evidence="5">EF-hand domain-containing protein</fullName>
    </recommendedName>
</protein>
<dbReference type="GO" id="GO:0005509">
    <property type="term" value="F:calcium ion binding"/>
    <property type="evidence" value="ECO:0007669"/>
    <property type="project" value="InterPro"/>
</dbReference>
<proteinExistence type="predicted"/>